<feature type="region of interest" description="Disordered" evidence="1">
    <location>
        <begin position="372"/>
        <end position="440"/>
    </location>
</feature>
<feature type="compositionally biased region" description="Low complexity" evidence="1">
    <location>
        <begin position="372"/>
        <end position="387"/>
    </location>
</feature>
<keyword evidence="2" id="KW-0812">Transmembrane</keyword>
<keyword evidence="4" id="KW-1185">Reference proteome</keyword>
<feature type="compositionally biased region" description="Polar residues" evidence="1">
    <location>
        <begin position="889"/>
        <end position="916"/>
    </location>
</feature>
<evidence type="ECO:0000313" key="4">
    <source>
        <dbReference type="Proteomes" id="UP000007148"/>
    </source>
</evidence>
<feature type="region of interest" description="Disordered" evidence="1">
    <location>
        <begin position="545"/>
        <end position="580"/>
    </location>
</feature>
<gene>
    <name evidence="3" type="ORF">PIIN_09349</name>
</gene>
<feature type="transmembrane region" description="Helical" evidence="2">
    <location>
        <begin position="40"/>
        <end position="58"/>
    </location>
</feature>
<dbReference type="OrthoDB" id="5340910at2759"/>
<feature type="compositionally biased region" description="Polar residues" evidence="1">
    <location>
        <begin position="296"/>
        <end position="307"/>
    </location>
</feature>
<evidence type="ECO:0000313" key="3">
    <source>
        <dbReference type="EMBL" id="CCA75365.1"/>
    </source>
</evidence>
<proteinExistence type="predicted"/>
<dbReference type="STRING" id="1109443.G4TVM2"/>
<feature type="region of interest" description="Disordered" evidence="1">
    <location>
        <begin position="889"/>
        <end position="964"/>
    </location>
</feature>
<comment type="caution">
    <text evidence="3">The sequence shown here is derived from an EMBL/GenBank/DDBJ whole genome shotgun (WGS) entry which is preliminary data.</text>
</comment>
<keyword evidence="2" id="KW-1133">Transmembrane helix</keyword>
<dbReference type="Proteomes" id="UP000007148">
    <property type="component" value="Unassembled WGS sequence"/>
</dbReference>
<feature type="region of interest" description="Disordered" evidence="1">
    <location>
        <begin position="137"/>
        <end position="199"/>
    </location>
</feature>
<dbReference type="eggNOG" id="ENOG502QVI6">
    <property type="taxonomic scope" value="Eukaryota"/>
</dbReference>
<dbReference type="SUPFAM" id="SSF50044">
    <property type="entry name" value="SH3-domain"/>
    <property type="match status" value="1"/>
</dbReference>
<dbReference type="InParanoid" id="G4TVM2"/>
<evidence type="ECO:0000256" key="2">
    <source>
        <dbReference type="SAM" id="Phobius"/>
    </source>
</evidence>
<feature type="region of interest" description="Disordered" evidence="1">
    <location>
        <begin position="660"/>
        <end position="792"/>
    </location>
</feature>
<evidence type="ECO:0000256" key="1">
    <source>
        <dbReference type="SAM" id="MobiDB-lite"/>
    </source>
</evidence>
<feature type="compositionally biased region" description="Polar residues" evidence="1">
    <location>
        <begin position="153"/>
        <end position="171"/>
    </location>
</feature>
<protein>
    <recommendedName>
        <fullName evidence="5">SH3 domain-containing protein</fullName>
    </recommendedName>
</protein>
<feature type="region of interest" description="Disordered" evidence="1">
    <location>
        <begin position="212"/>
        <end position="307"/>
    </location>
</feature>
<keyword evidence="2" id="KW-0472">Membrane</keyword>
<accession>G4TVM2</accession>
<evidence type="ECO:0008006" key="5">
    <source>
        <dbReference type="Google" id="ProtNLM"/>
    </source>
</evidence>
<dbReference type="InterPro" id="IPR036028">
    <property type="entry name" value="SH3-like_dom_sf"/>
</dbReference>
<feature type="compositionally biased region" description="Low complexity" evidence="1">
    <location>
        <begin position="708"/>
        <end position="740"/>
    </location>
</feature>
<reference evidence="3 4" key="1">
    <citation type="journal article" date="2011" name="PLoS Pathog.">
        <title>Endophytic Life Strategies Decoded by Genome and Transcriptome Analyses of the Mutualistic Root Symbiont Piriformospora indica.</title>
        <authorList>
            <person name="Zuccaro A."/>
            <person name="Lahrmann U."/>
            <person name="Guldener U."/>
            <person name="Langen G."/>
            <person name="Pfiffi S."/>
            <person name="Biedenkopf D."/>
            <person name="Wong P."/>
            <person name="Samans B."/>
            <person name="Grimm C."/>
            <person name="Basiewicz M."/>
            <person name="Murat C."/>
            <person name="Martin F."/>
            <person name="Kogel K.H."/>
        </authorList>
    </citation>
    <scope>NUCLEOTIDE SEQUENCE [LARGE SCALE GENOMIC DNA]</scope>
    <source>
        <strain evidence="3 4">DSM 11827</strain>
    </source>
</reference>
<name>G4TVM2_SERID</name>
<feature type="compositionally biased region" description="Polar residues" evidence="1">
    <location>
        <begin position="566"/>
        <end position="575"/>
    </location>
</feature>
<feature type="compositionally biased region" description="Basic and acidic residues" evidence="1">
    <location>
        <begin position="285"/>
        <end position="294"/>
    </location>
</feature>
<feature type="compositionally biased region" description="Low complexity" evidence="1">
    <location>
        <begin position="668"/>
        <end position="700"/>
    </location>
</feature>
<sequence length="978" mass="102853">MAPVTSHDSIRDILYNALSKRIPRWKRADSEGGSKPNNTGYVAAIAILSAIIVGYMLYKAVRWYAARHFARTGRPVRLLDHKRAARRMSKVPQEDRQTMIADISVTEANASYSQFSALGSAQSNEFSPSSAKQFLPLSATGPKTPKLEWRPPTLNSWSKLSSAGNTPTPSKLESGAMDAGSVSYPTQAHAEQGRRKEKRDFFSFVKGRGGKADAYDALTSPPPGEIQARIDNDSTNPPPVEIARGRGHNGAISPPLPPLPPATPTPLRRKSTRKAAPAIDETESSEGRMSKELSSRPASRATTVTVKGSRLTNASIDFSQRRTSAVPSPRVSSLYRSRLSSHALASPNLPHPPVPPMPSLPAFLLAQQQAATSLNRSSSVRTTASTSKNTDSMASIPNNHRAHDTAASSTLLPESIVPPSIASSEEMVTDTTKGLDGQPLPRTMVVTATFTPSLSDELPITIGETVSMLEEYIDGWCFVQRVRVHLKPGVKAPSPTEELVDPEDTIVVPVDGEGNSGAVPRFCVSEWPLPAEIIRHLQAQHNAELAGQKDASTKEGGNNKGIVEKTPTQPLQSFLPSPIGLEDKSPMMPNSAAPVYPPSTTTMPLAKKQEQRKGLNDFAIPTPSDVPDSKFSSWGSSIAPSSAKMPGIYSTMQANTHINAISPPLPPSASSSVPPFSSSSASSTAVHSGASASSNTLHSSSDVRHAISSTNSSSSASQAHTSDSGSASTSRVVSVVSQPAPAAPPASPATSPTEQDQEEDDGIKRVSKPPLAPRLSRFPTTAGAHDEDIGPEEEFDPRLLQHMKSYTEASKGHIMDVPRASDRTVTMPPLSRKLPTVSADATAPPVPDLPSSNANGFQLQNAQGGRAAYGYPNGYGNGLPSAMSSAMDTGVGTSVGSKTPSTSNTHARSGSITKRFTSFASGASARDRSGSVGMGSVAGPRPVASSSSDRKGAGGPGVVSFKALRTGSSTANVGVVGR</sequence>
<dbReference type="HOGENOM" id="CLU_304048_0_0_1"/>
<feature type="compositionally biased region" description="Polar residues" evidence="1">
    <location>
        <begin position="388"/>
        <end position="398"/>
    </location>
</feature>
<dbReference type="AlphaFoldDB" id="G4TVM2"/>
<organism evidence="3 4">
    <name type="scientific">Serendipita indica (strain DSM 11827)</name>
    <name type="common">Root endophyte fungus</name>
    <name type="synonym">Piriformospora indica</name>
    <dbReference type="NCBI Taxonomy" id="1109443"/>
    <lineage>
        <taxon>Eukaryota</taxon>
        <taxon>Fungi</taxon>
        <taxon>Dikarya</taxon>
        <taxon>Basidiomycota</taxon>
        <taxon>Agaricomycotina</taxon>
        <taxon>Agaricomycetes</taxon>
        <taxon>Sebacinales</taxon>
        <taxon>Serendipitaceae</taxon>
        <taxon>Serendipita</taxon>
    </lineage>
</organism>
<feature type="compositionally biased region" description="Pro residues" evidence="1">
    <location>
        <begin position="254"/>
        <end position="264"/>
    </location>
</feature>
<dbReference type="EMBL" id="CAFZ01000438">
    <property type="protein sequence ID" value="CCA75365.1"/>
    <property type="molecule type" value="Genomic_DNA"/>
</dbReference>